<keyword evidence="4" id="KW-1185">Reference proteome</keyword>
<evidence type="ECO:0000256" key="1">
    <source>
        <dbReference type="ARBA" id="ARBA00022737"/>
    </source>
</evidence>
<reference evidence="3 4" key="1">
    <citation type="submission" date="2018-03" db="EMBL/GenBank/DDBJ databases">
        <title>Genomes of Pezizomycetes fungi and the evolution of truffles.</title>
        <authorList>
            <person name="Murat C."/>
            <person name="Payen T."/>
            <person name="Noel B."/>
            <person name="Kuo A."/>
            <person name="Martin F.M."/>
        </authorList>
    </citation>
    <scope>NUCLEOTIDE SEQUENCE [LARGE SCALE GENOMIC DNA]</scope>
    <source>
        <strain evidence="3">091103-1</strain>
    </source>
</reference>
<sequence length="307" mass="34904">MDCGNPITTGISSDINNKARIIGYTALPQRPDETRGEVLKWISPLELPDSHQDALQRRFEDVGTWLLQTNEFSDWAYGSADPILFCYGPGAGKACISSLVIDTLCSKADEQNFPMLYLYCDYATYKELSATDLIAELLKKVVAWLDRIPEEVSREFKKFKNYDRERPPPKDVSDKLCAVLAPFERAFICIDALDEFPIGQRPELLRFLKVLTTRQPSKIRLFLTGRPLVEREIELYLGKGAQIISFKPSEEDIKEYITQRLCRDPNPDEMNPRLRNDIMRILPHKVSGMYVDVVISCTGAALFADGL</sequence>
<dbReference type="Pfam" id="PF24883">
    <property type="entry name" value="NPHP3_N"/>
    <property type="match status" value="1"/>
</dbReference>
<dbReference type="InterPro" id="IPR056884">
    <property type="entry name" value="NPHP3-like_N"/>
</dbReference>
<name>A0A317SH50_9PEZI</name>
<accession>A0A317SH50</accession>
<dbReference type="PANTHER" id="PTHR10039">
    <property type="entry name" value="AMELOGENIN"/>
    <property type="match status" value="1"/>
</dbReference>
<feature type="domain" description="Nephrocystin 3-like N-terminal" evidence="2">
    <location>
        <begin position="63"/>
        <end position="226"/>
    </location>
</feature>
<dbReference type="OrthoDB" id="448455at2759"/>
<dbReference type="AlphaFoldDB" id="A0A317SH50"/>
<dbReference type="Proteomes" id="UP000246991">
    <property type="component" value="Unassembled WGS sequence"/>
</dbReference>
<comment type="caution">
    <text evidence="3">The sequence shown here is derived from an EMBL/GenBank/DDBJ whole genome shotgun (WGS) entry which is preliminary data.</text>
</comment>
<organism evidence="3 4">
    <name type="scientific">Tuber magnatum</name>
    <name type="common">white Piedmont truffle</name>
    <dbReference type="NCBI Taxonomy" id="42249"/>
    <lineage>
        <taxon>Eukaryota</taxon>
        <taxon>Fungi</taxon>
        <taxon>Dikarya</taxon>
        <taxon>Ascomycota</taxon>
        <taxon>Pezizomycotina</taxon>
        <taxon>Pezizomycetes</taxon>
        <taxon>Pezizales</taxon>
        <taxon>Tuberaceae</taxon>
        <taxon>Tuber</taxon>
    </lineage>
</organism>
<dbReference type="InterPro" id="IPR027417">
    <property type="entry name" value="P-loop_NTPase"/>
</dbReference>
<gene>
    <name evidence="3" type="ORF">C7212DRAFT_218751</name>
</gene>
<evidence type="ECO:0000313" key="3">
    <source>
        <dbReference type="EMBL" id="PWW73722.1"/>
    </source>
</evidence>
<dbReference type="SUPFAM" id="SSF52540">
    <property type="entry name" value="P-loop containing nucleoside triphosphate hydrolases"/>
    <property type="match status" value="1"/>
</dbReference>
<evidence type="ECO:0000313" key="4">
    <source>
        <dbReference type="Proteomes" id="UP000246991"/>
    </source>
</evidence>
<evidence type="ECO:0000259" key="2">
    <source>
        <dbReference type="Pfam" id="PF24883"/>
    </source>
</evidence>
<proteinExistence type="predicted"/>
<dbReference type="PANTHER" id="PTHR10039:SF16">
    <property type="entry name" value="GPI INOSITOL-DEACYLASE"/>
    <property type="match status" value="1"/>
</dbReference>
<dbReference type="Gene3D" id="3.40.50.300">
    <property type="entry name" value="P-loop containing nucleotide triphosphate hydrolases"/>
    <property type="match status" value="1"/>
</dbReference>
<protein>
    <recommendedName>
        <fullName evidence="2">Nephrocystin 3-like N-terminal domain-containing protein</fullName>
    </recommendedName>
</protein>
<keyword evidence="1" id="KW-0677">Repeat</keyword>
<dbReference type="EMBL" id="PYWC01000075">
    <property type="protein sequence ID" value="PWW73722.1"/>
    <property type="molecule type" value="Genomic_DNA"/>
</dbReference>
<dbReference type="STRING" id="42249.A0A317SH50"/>